<keyword evidence="1" id="KW-0732">Signal</keyword>
<dbReference type="EMBL" id="LSBJ02000006">
    <property type="protein sequence ID" value="OAQ63589.1"/>
    <property type="molecule type" value="Genomic_DNA"/>
</dbReference>
<evidence type="ECO:0000313" key="2">
    <source>
        <dbReference type="EMBL" id="OAQ63589.1"/>
    </source>
</evidence>
<dbReference type="Proteomes" id="UP000078397">
    <property type="component" value="Unassembled WGS sequence"/>
</dbReference>
<protein>
    <submittedName>
        <fullName evidence="2">Uncharacterized protein</fullName>
    </submittedName>
</protein>
<evidence type="ECO:0000313" key="3">
    <source>
        <dbReference type="Proteomes" id="UP000078397"/>
    </source>
</evidence>
<name>A0A179FEV4_METCM</name>
<proteinExistence type="predicted"/>
<dbReference type="RefSeq" id="XP_018141169.1">
    <property type="nucleotide sequence ID" value="XM_018294245.1"/>
</dbReference>
<reference evidence="2 3" key="1">
    <citation type="journal article" date="2016" name="PLoS Pathog.">
        <title>Biosynthesis of antibiotic leucinostatins in bio-control fungus Purpureocillium lilacinum and their inhibition on phytophthora revealed by genome mining.</title>
        <authorList>
            <person name="Wang G."/>
            <person name="Liu Z."/>
            <person name="Lin R."/>
            <person name="Li E."/>
            <person name="Mao Z."/>
            <person name="Ling J."/>
            <person name="Yang Y."/>
            <person name="Yin W.B."/>
            <person name="Xie B."/>
        </authorList>
    </citation>
    <scope>NUCLEOTIDE SEQUENCE [LARGE SCALE GENOMIC DNA]</scope>
    <source>
        <strain evidence="2">170</strain>
    </source>
</reference>
<evidence type="ECO:0000256" key="1">
    <source>
        <dbReference type="SAM" id="SignalP"/>
    </source>
</evidence>
<feature type="chain" id="PRO_5008101592" evidence="1">
    <location>
        <begin position="19"/>
        <end position="110"/>
    </location>
</feature>
<gene>
    <name evidence="2" type="ORF">VFPPC_16492</name>
</gene>
<organism evidence="2 3">
    <name type="scientific">Pochonia chlamydosporia 170</name>
    <dbReference type="NCBI Taxonomy" id="1380566"/>
    <lineage>
        <taxon>Eukaryota</taxon>
        <taxon>Fungi</taxon>
        <taxon>Dikarya</taxon>
        <taxon>Ascomycota</taxon>
        <taxon>Pezizomycotina</taxon>
        <taxon>Sordariomycetes</taxon>
        <taxon>Hypocreomycetidae</taxon>
        <taxon>Hypocreales</taxon>
        <taxon>Clavicipitaceae</taxon>
        <taxon>Pochonia</taxon>
    </lineage>
</organism>
<dbReference type="GeneID" id="28858239"/>
<sequence length="110" mass="12058">MLIVQVWPVLAWLGDCCSQAGCLSQREQRTRNDKRPRDPLQCLVQMDLRDQMDAVSVPASQRGKLGPDADQAGELVSKGSQVKHKVCNKYGPLSDLTAFVSAVCDRLCGV</sequence>
<accession>A0A179FEV4</accession>
<comment type="caution">
    <text evidence="2">The sequence shown here is derived from an EMBL/GenBank/DDBJ whole genome shotgun (WGS) entry which is preliminary data.</text>
</comment>
<keyword evidence="3" id="KW-1185">Reference proteome</keyword>
<feature type="signal peptide" evidence="1">
    <location>
        <begin position="1"/>
        <end position="18"/>
    </location>
</feature>
<dbReference type="AlphaFoldDB" id="A0A179FEV4"/>
<dbReference type="KEGG" id="pchm:VFPPC_16492"/>